<feature type="coiled-coil region" evidence="5">
    <location>
        <begin position="83"/>
        <end position="138"/>
    </location>
</feature>
<evidence type="ECO:0000256" key="3">
    <source>
        <dbReference type="ARBA" id="ARBA00022737"/>
    </source>
</evidence>
<evidence type="ECO:0000256" key="1">
    <source>
        <dbReference type="ARBA" id="ARBA00004496"/>
    </source>
</evidence>
<proteinExistence type="predicted"/>
<keyword evidence="3" id="KW-0677">Repeat</keyword>
<comment type="caution">
    <text evidence="7">The sequence shown here is derived from an EMBL/GenBank/DDBJ whole genome shotgun (WGS) entry which is preliminary data.</text>
</comment>
<keyword evidence="5" id="KW-0175">Coiled coil</keyword>
<evidence type="ECO:0000256" key="2">
    <source>
        <dbReference type="ARBA" id="ARBA00022490"/>
    </source>
</evidence>
<dbReference type="AlphaFoldDB" id="A0A8E0RTU1"/>
<reference evidence="7" key="1">
    <citation type="submission" date="2019-05" db="EMBL/GenBank/DDBJ databases">
        <title>Annotation for the trematode Fasciolopsis buski.</title>
        <authorList>
            <person name="Choi Y.-J."/>
        </authorList>
    </citation>
    <scope>NUCLEOTIDE SEQUENCE</scope>
    <source>
        <strain evidence="7">HT</strain>
        <tissue evidence="7">Whole worm</tissue>
    </source>
</reference>
<gene>
    <name evidence="7" type="ORF">FBUS_11551</name>
</gene>
<dbReference type="GO" id="GO:0005871">
    <property type="term" value="C:kinesin complex"/>
    <property type="evidence" value="ECO:0007669"/>
    <property type="project" value="InterPro"/>
</dbReference>
<protein>
    <submittedName>
        <fullName evidence="7">Uncharacterized protein</fullName>
    </submittedName>
</protein>
<dbReference type="InterPro" id="IPR002151">
    <property type="entry name" value="Kinesin_light"/>
</dbReference>
<comment type="subcellular location">
    <subcellularLocation>
        <location evidence="1">Cytoplasm</location>
    </subcellularLocation>
</comment>
<evidence type="ECO:0000313" key="8">
    <source>
        <dbReference type="Proteomes" id="UP000728185"/>
    </source>
</evidence>
<dbReference type="Proteomes" id="UP000728185">
    <property type="component" value="Unassembled WGS sequence"/>
</dbReference>
<organism evidence="7 8">
    <name type="scientific">Fasciolopsis buskii</name>
    <dbReference type="NCBI Taxonomy" id="27845"/>
    <lineage>
        <taxon>Eukaryota</taxon>
        <taxon>Metazoa</taxon>
        <taxon>Spiralia</taxon>
        <taxon>Lophotrochozoa</taxon>
        <taxon>Platyhelminthes</taxon>
        <taxon>Trematoda</taxon>
        <taxon>Digenea</taxon>
        <taxon>Plagiorchiida</taxon>
        <taxon>Echinostomata</taxon>
        <taxon>Echinostomatoidea</taxon>
        <taxon>Fasciolidae</taxon>
        <taxon>Fasciolopsis</taxon>
    </lineage>
</organism>
<sequence length="216" mass="24560">MAVSQDDEIVGKTKSVILALESLNAEQEKSLDGFRNSLGQNISGDEPEHLYAKEMLDPLGIIVQRIKNGLDDAGLLLVMHEYLQRSEAERQKLKYQARRLYQENGWLREELGNLQGLYRDSELRVVALQEKVKEYEFNAELRKFDSNEPPEQGGVGNGDAATAKTALDLGFPPDDKEDGDQDSKFYSLISCEAAKQRRFEYTELFRLTHSFVLCPR</sequence>
<dbReference type="GO" id="GO:0005737">
    <property type="term" value="C:cytoplasm"/>
    <property type="evidence" value="ECO:0007669"/>
    <property type="project" value="UniProtKB-SubCell"/>
</dbReference>
<evidence type="ECO:0000313" key="7">
    <source>
        <dbReference type="EMBL" id="KAA0191440.1"/>
    </source>
</evidence>
<dbReference type="PANTHER" id="PTHR45783">
    <property type="entry name" value="KINESIN LIGHT CHAIN"/>
    <property type="match status" value="1"/>
</dbReference>
<feature type="region of interest" description="Disordered" evidence="6">
    <location>
        <begin position="144"/>
        <end position="182"/>
    </location>
</feature>
<keyword evidence="8" id="KW-1185">Reference proteome</keyword>
<accession>A0A8E0RTU1</accession>
<dbReference type="GO" id="GO:0007018">
    <property type="term" value="P:microtubule-based movement"/>
    <property type="evidence" value="ECO:0007669"/>
    <property type="project" value="TreeGrafter"/>
</dbReference>
<keyword evidence="4" id="KW-0802">TPR repeat</keyword>
<dbReference type="GO" id="GO:0019894">
    <property type="term" value="F:kinesin binding"/>
    <property type="evidence" value="ECO:0007669"/>
    <property type="project" value="TreeGrafter"/>
</dbReference>
<dbReference type="EMBL" id="LUCM01006339">
    <property type="protein sequence ID" value="KAA0191440.1"/>
    <property type="molecule type" value="Genomic_DNA"/>
</dbReference>
<dbReference type="PANTHER" id="PTHR45783:SF3">
    <property type="entry name" value="KINESIN LIGHT CHAIN"/>
    <property type="match status" value="1"/>
</dbReference>
<evidence type="ECO:0000256" key="4">
    <source>
        <dbReference type="ARBA" id="ARBA00022803"/>
    </source>
</evidence>
<dbReference type="OrthoDB" id="6267177at2759"/>
<name>A0A8E0RTU1_9TREM</name>
<evidence type="ECO:0000256" key="6">
    <source>
        <dbReference type="SAM" id="MobiDB-lite"/>
    </source>
</evidence>
<keyword evidence="2" id="KW-0963">Cytoplasm</keyword>
<evidence type="ECO:0000256" key="5">
    <source>
        <dbReference type="SAM" id="Coils"/>
    </source>
</evidence>